<accession>A0ABQ4N4V7</accession>
<dbReference type="PANTHER" id="PTHR33886:SF8">
    <property type="entry name" value="UNSATURATED RHAMNOGALACTURONAN HYDROLASE (EUROFUNG)"/>
    <property type="match status" value="1"/>
</dbReference>
<name>A0ABQ4N4V7_9BACL</name>
<dbReference type="InterPro" id="IPR035906">
    <property type="entry name" value="MetI-like_sf"/>
</dbReference>
<dbReference type="SUPFAM" id="SSF161098">
    <property type="entry name" value="MetI-like"/>
    <property type="match status" value="1"/>
</dbReference>
<gene>
    <name evidence="9" type="ORF">PACILC2_18060</name>
</gene>
<feature type="transmembrane region" description="Helical" evidence="7">
    <location>
        <begin position="103"/>
        <end position="128"/>
    </location>
</feature>
<comment type="caution">
    <text evidence="9">The sequence shown here is derived from an EMBL/GenBank/DDBJ whole genome shotgun (WGS) entry which is preliminary data.</text>
</comment>
<feature type="transmembrane region" description="Helical" evidence="7">
    <location>
        <begin position="61"/>
        <end position="83"/>
    </location>
</feature>
<dbReference type="InterPro" id="IPR000515">
    <property type="entry name" value="MetI-like"/>
</dbReference>
<dbReference type="CDD" id="cd06261">
    <property type="entry name" value="TM_PBP2"/>
    <property type="match status" value="1"/>
</dbReference>
<keyword evidence="4" id="KW-0378">Hydrolase</keyword>
<feature type="transmembrane region" description="Helical" evidence="7">
    <location>
        <begin position="29"/>
        <end position="52"/>
    </location>
</feature>
<evidence type="ECO:0000256" key="5">
    <source>
        <dbReference type="ARBA" id="ARBA00022989"/>
    </source>
</evidence>
<dbReference type="PANTHER" id="PTHR33886">
    <property type="entry name" value="UNSATURATED RHAMNOGALACTURONAN HYDROLASE (EUROFUNG)"/>
    <property type="match status" value="1"/>
</dbReference>
<dbReference type="EMBL" id="BOVJ01000058">
    <property type="protein sequence ID" value="GIQ63238.1"/>
    <property type="molecule type" value="Genomic_DNA"/>
</dbReference>
<evidence type="ECO:0000256" key="4">
    <source>
        <dbReference type="ARBA" id="ARBA00022801"/>
    </source>
</evidence>
<keyword evidence="6 7" id="KW-0472">Membrane</keyword>
<dbReference type="InterPro" id="IPR010905">
    <property type="entry name" value="Glyco_hydro_88"/>
</dbReference>
<evidence type="ECO:0000313" key="10">
    <source>
        <dbReference type="Proteomes" id="UP000680304"/>
    </source>
</evidence>
<feature type="domain" description="ABC transmembrane type-1" evidence="8">
    <location>
        <begin position="1"/>
        <end position="198"/>
    </location>
</feature>
<dbReference type="Pfam" id="PF07470">
    <property type="entry name" value="Glyco_hydro_88"/>
    <property type="match status" value="1"/>
</dbReference>
<comment type="subcellular location">
    <subcellularLocation>
        <location evidence="7">Cell membrane</location>
        <topology evidence="7">Multi-pass membrane protein</topology>
    </subcellularLocation>
    <subcellularLocation>
        <location evidence="1">Membrane</location>
        <topology evidence="1">Multi-pass membrane protein</topology>
    </subcellularLocation>
</comment>
<evidence type="ECO:0000259" key="8">
    <source>
        <dbReference type="PROSITE" id="PS50928"/>
    </source>
</evidence>
<sequence>MTAFGTLFSMLLSCLMAYGLSRKDVPGRRIIMFMVVFTMLFSGGMIPTFIVVKALGLIDSYLALVVPSAINAFNLIILRSFFLNLPDGLEESAKIDGCSDWGILFRIVIPLSMPAIATVSLFYAVTCWNTYLPAILYLDSAEKWPVQVLLRQIVILASGISADTSGFADDFITPPDQTIKMAVIVVATVPVLLVYPFLQNILTKARFSGRSKDSGIRYDEAGKQALGEETKQDMKKQSADTKHVNAAAESVCPPLKWAAAACDSLMNRYQPLELPPANRWHYHQGVFLAGMLEVWKETGDDRYVEYVREYADGLIDPHGNLYMRRDELDAIQAGLLLLEMDERYGAEDGRYRIAAAKLRGLFDTLNRTSEGGFWHKDKYPYQMWLDGLYMGGVFAVRYGMRYGEPGLADMAVRQERLMRSHMKDERTGLYFHAWDEKRQMPWADPATGCSPELWGRSLGWYGLALTDFLEALPDDHPSREELSRVLGEFVHALVRFQHRESGLWFQVVDRGDRPDNWLETSCSSLFVCAMARAVRFGCAGAPVWEAAQAGYEGLLRILKADEHGLVVPAICIGTSAGDYGHYVSRPAVDNDLHGVGAFVLACKAVHDAMKP</sequence>
<feature type="transmembrane region" description="Helical" evidence="7">
    <location>
        <begin position="179"/>
        <end position="198"/>
    </location>
</feature>
<dbReference type="Gene3D" id="1.10.3720.10">
    <property type="entry name" value="MetI-like"/>
    <property type="match status" value="1"/>
</dbReference>
<evidence type="ECO:0000256" key="6">
    <source>
        <dbReference type="ARBA" id="ARBA00023136"/>
    </source>
</evidence>
<evidence type="ECO:0000256" key="2">
    <source>
        <dbReference type="ARBA" id="ARBA00022448"/>
    </source>
</evidence>
<dbReference type="InterPro" id="IPR052043">
    <property type="entry name" value="PolySaccharide_Degr_Enz"/>
</dbReference>
<evidence type="ECO:0000313" key="9">
    <source>
        <dbReference type="EMBL" id="GIQ63238.1"/>
    </source>
</evidence>
<keyword evidence="10" id="KW-1185">Reference proteome</keyword>
<keyword evidence="3 7" id="KW-0812">Transmembrane</keyword>
<keyword evidence="5 7" id="KW-1133">Transmembrane helix</keyword>
<dbReference type="PROSITE" id="PS50928">
    <property type="entry name" value="ABC_TM1"/>
    <property type="match status" value="1"/>
</dbReference>
<dbReference type="SUPFAM" id="SSF48208">
    <property type="entry name" value="Six-hairpin glycosidases"/>
    <property type="match status" value="1"/>
</dbReference>
<reference evidence="9 10" key="1">
    <citation type="submission" date="2021-04" db="EMBL/GenBank/DDBJ databases">
        <title>Draft genome sequence of Paenibacillus cisolokensis, LC2-13A.</title>
        <authorList>
            <person name="Uke A."/>
            <person name="Chhe C."/>
            <person name="Baramee S."/>
            <person name="Kosugi A."/>
        </authorList>
    </citation>
    <scope>NUCLEOTIDE SEQUENCE [LARGE SCALE GENOMIC DNA]</scope>
    <source>
        <strain evidence="9 10">LC2-13A</strain>
    </source>
</reference>
<organism evidence="9 10">
    <name type="scientific">Paenibacillus cisolokensis</name>
    <dbReference type="NCBI Taxonomy" id="1658519"/>
    <lineage>
        <taxon>Bacteria</taxon>
        <taxon>Bacillati</taxon>
        <taxon>Bacillota</taxon>
        <taxon>Bacilli</taxon>
        <taxon>Bacillales</taxon>
        <taxon>Paenibacillaceae</taxon>
        <taxon>Paenibacillus</taxon>
    </lineage>
</organism>
<dbReference type="Proteomes" id="UP000680304">
    <property type="component" value="Unassembled WGS sequence"/>
</dbReference>
<dbReference type="InterPro" id="IPR012341">
    <property type="entry name" value="6hp_glycosidase-like_sf"/>
</dbReference>
<evidence type="ECO:0000256" key="7">
    <source>
        <dbReference type="RuleBase" id="RU363032"/>
    </source>
</evidence>
<dbReference type="Pfam" id="PF00528">
    <property type="entry name" value="BPD_transp_1"/>
    <property type="match status" value="1"/>
</dbReference>
<comment type="similarity">
    <text evidence="7">Belongs to the binding-protein-dependent transport system permease family.</text>
</comment>
<keyword evidence="2 7" id="KW-0813">Transport</keyword>
<protein>
    <recommendedName>
        <fullName evidence="8">ABC transmembrane type-1 domain-containing protein</fullName>
    </recommendedName>
</protein>
<proteinExistence type="inferred from homology"/>
<dbReference type="InterPro" id="IPR008928">
    <property type="entry name" value="6-hairpin_glycosidase_sf"/>
</dbReference>
<evidence type="ECO:0000256" key="1">
    <source>
        <dbReference type="ARBA" id="ARBA00004141"/>
    </source>
</evidence>
<evidence type="ECO:0000256" key="3">
    <source>
        <dbReference type="ARBA" id="ARBA00022692"/>
    </source>
</evidence>
<dbReference type="Gene3D" id="1.50.10.10">
    <property type="match status" value="1"/>
</dbReference>